<dbReference type="PANTHER" id="PTHR16830:SF19">
    <property type="entry name" value="FYN-BINDING PROTEIN-LIKE-RELATED"/>
    <property type="match status" value="1"/>
</dbReference>
<dbReference type="OrthoDB" id="8889279at2759"/>
<evidence type="ECO:0000256" key="2">
    <source>
        <dbReference type="ARBA" id="ARBA00022553"/>
    </source>
</evidence>
<dbReference type="InterPro" id="IPR001452">
    <property type="entry name" value="SH3_domain"/>
</dbReference>
<reference evidence="6" key="2">
    <citation type="submission" date="2025-08" db="UniProtKB">
        <authorList>
            <consortium name="Ensembl"/>
        </authorList>
    </citation>
    <scope>IDENTIFICATION</scope>
</reference>
<evidence type="ECO:0000256" key="4">
    <source>
        <dbReference type="SAM" id="MobiDB-lite"/>
    </source>
</evidence>
<dbReference type="InterPro" id="IPR043443">
    <property type="entry name" value="FYB1/2-like"/>
</dbReference>
<feature type="compositionally biased region" description="Pro residues" evidence="4">
    <location>
        <begin position="181"/>
        <end position="191"/>
    </location>
</feature>
<keyword evidence="2" id="KW-0597">Phosphoprotein</keyword>
<proteinExistence type="predicted"/>
<dbReference type="SUPFAM" id="SSF50044">
    <property type="entry name" value="SH3-domain"/>
    <property type="match status" value="2"/>
</dbReference>
<organism evidence="6 7">
    <name type="scientific">Gouania willdenowi</name>
    <name type="common">Blunt-snouted clingfish</name>
    <name type="synonym">Lepadogaster willdenowi</name>
    <dbReference type="NCBI Taxonomy" id="441366"/>
    <lineage>
        <taxon>Eukaryota</taxon>
        <taxon>Metazoa</taxon>
        <taxon>Chordata</taxon>
        <taxon>Craniata</taxon>
        <taxon>Vertebrata</taxon>
        <taxon>Euteleostomi</taxon>
        <taxon>Actinopterygii</taxon>
        <taxon>Neopterygii</taxon>
        <taxon>Teleostei</taxon>
        <taxon>Neoteleostei</taxon>
        <taxon>Acanthomorphata</taxon>
        <taxon>Ovalentaria</taxon>
        <taxon>Blenniimorphae</taxon>
        <taxon>Blenniiformes</taxon>
        <taxon>Gobiesocoidei</taxon>
        <taxon>Gobiesocidae</taxon>
        <taxon>Gobiesocinae</taxon>
        <taxon>Gouania</taxon>
    </lineage>
</organism>
<keyword evidence="7" id="KW-1185">Reference proteome</keyword>
<reference evidence="6" key="1">
    <citation type="submission" date="2020-06" db="EMBL/GenBank/DDBJ databases">
        <authorList>
            <consortium name="Wellcome Sanger Institute Data Sharing"/>
        </authorList>
    </citation>
    <scope>NUCLEOTIDE SEQUENCE [LARGE SCALE GENOMIC DNA]</scope>
</reference>
<dbReference type="AlphaFoldDB" id="A0A8C5D5N7"/>
<dbReference type="InterPro" id="IPR036028">
    <property type="entry name" value="SH3-like_dom_sf"/>
</dbReference>
<protein>
    <submittedName>
        <fullName evidence="6">FYN-binding protein 1-like</fullName>
    </submittedName>
</protein>
<accession>A0A8C5D5N7</accession>
<dbReference type="Proteomes" id="UP000694680">
    <property type="component" value="Chromosome 4"/>
</dbReference>
<dbReference type="GO" id="GO:0050852">
    <property type="term" value="P:T cell receptor signaling pathway"/>
    <property type="evidence" value="ECO:0007669"/>
    <property type="project" value="TreeGrafter"/>
</dbReference>
<feature type="domain" description="SH3" evidence="5">
    <location>
        <begin position="284"/>
        <end position="346"/>
    </location>
</feature>
<feature type="compositionally biased region" description="Polar residues" evidence="4">
    <location>
        <begin position="165"/>
        <end position="178"/>
    </location>
</feature>
<dbReference type="PANTHER" id="PTHR16830">
    <property type="entry name" value="SH2 CONTAINING ADAPTOR PRAM-1 RELATED"/>
    <property type="match status" value="1"/>
</dbReference>
<dbReference type="GO" id="GO:0005886">
    <property type="term" value="C:plasma membrane"/>
    <property type="evidence" value="ECO:0007669"/>
    <property type="project" value="InterPro"/>
</dbReference>
<name>A0A8C5D5N7_GOUWI</name>
<evidence type="ECO:0000256" key="1">
    <source>
        <dbReference type="ARBA" id="ARBA00022443"/>
    </source>
</evidence>
<evidence type="ECO:0000313" key="6">
    <source>
        <dbReference type="Ensembl" id="ENSGWIP00000002367.1"/>
    </source>
</evidence>
<sequence length="500" mass="56420">MEEQIDVKALREKFNNRLGSHDRSSPKSSSALPFPAPGLVRIADQPRHAPSLLPLSPSGREASAQPGEINKVRQTGEMLQNMMLRQQKPRGTKPGSSLGLVPSPIRTPPAIRHTRPAQVTPLRRPLPPEGPLPLKPRRPTKVNLEPFLRFKQGPVLPAPRKRDTGSQSSTNSLVTSGIKSPPSPPRFNKPKPLPQQITVNEVEDEQDPYDDIGNLDENSSHYVIEDDEDIYEFIDEERLDGSSDGIEETDNKELKMQQENIKRTEDFLKLNELKKKFQLQGDIEVLHTVRVRHDWYGTGKLDLKVRQGESLEILRVKDNQEGKWLARSFSGNYGYISNTCVDIDYEAIKRDLQRSRRIDKYTLPPPPPDPPQLSSMESNFLPDDDDDYDDVQPITDDFPAPPPEICIDPKSEKELKKNFKYEGPIKVLETAMVNPNGIIKKMGGKDLHVAQGDVVDVIQLTNDKKALCRNNVGKFGYVLRSLLIPIEEDIYDDVDYPVGD</sequence>
<evidence type="ECO:0000256" key="3">
    <source>
        <dbReference type="PROSITE-ProRule" id="PRU00192"/>
    </source>
</evidence>
<dbReference type="Pfam" id="PF14603">
    <property type="entry name" value="hSH3"/>
    <property type="match status" value="2"/>
</dbReference>
<feature type="region of interest" description="Disordered" evidence="4">
    <location>
        <begin position="13"/>
        <end position="191"/>
    </location>
</feature>
<dbReference type="FunFam" id="2.30.30.40:FF:000307">
    <property type="entry name" value="Predicted protein"/>
    <property type="match status" value="1"/>
</dbReference>
<reference evidence="6" key="3">
    <citation type="submission" date="2025-09" db="UniProtKB">
        <authorList>
            <consortium name="Ensembl"/>
        </authorList>
    </citation>
    <scope>IDENTIFICATION</scope>
</reference>
<gene>
    <name evidence="6" type="primary">si:ch73-40i7.2</name>
</gene>
<dbReference type="Ensembl" id="ENSGWIT00000002569.1">
    <property type="protein sequence ID" value="ENSGWIP00000002367.1"/>
    <property type="gene ID" value="ENSGWIG00000001302.1"/>
</dbReference>
<dbReference type="InterPro" id="IPR029294">
    <property type="entry name" value="hSH3"/>
</dbReference>
<keyword evidence="1 3" id="KW-0728">SH3 domain</keyword>
<dbReference type="Gene3D" id="2.30.30.40">
    <property type="entry name" value="SH3 Domains"/>
    <property type="match status" value="2"/>
</dbReference>
<dbReference type="PROSITE" id="PS50002">
    <property type="entry name" value="SH3"/>
    <property type="match status" value="1"/>
</dbReference>
<feature type="compositionally biased region" description="Basic and acidic residues" evidence="4">
    <location>
        <begin position="13"/>
        <end position="25"/>
    </location>
</feature>
<feature type="compositionally biased region" description="Pro residues" evidence="4">
    <location>
        <begin position="124"/>
        <end position="134"/>
    </location>
</feature>
<dbReference type="GO" id="GO:0007229">
    <property type="term" value="P:integrin-mediated signaling pathway"/>
    <property type="evidence" value="ECO:0007669"/>
    <property type="project" value="InterPro"/>
</dbReference>
<evidence type="ECO:0000259" key="5">
    <source>
        <dbReference type="PROSITE" id="PS50002"/>
    </source>
</evidence>
<dbReference type="GO" id="GO:0072659">
    <property type="term" value="P:protein localization to plasma membrane"/>
    <property type="evidence" value="ECO:0007669"/>
    <property type="project" value="TreeGrafter"/>
</dbReference>
<evidence type="ECO:0000313" key="7">
    <source>
        <dbReference type="Proteomes" id="UP000694680"/>
    </source>
</evidence>
<feature type="region of interest" description="Disordered" evidence="4">
    <location>
        <begin position="356"/>
        <end position="385"/>
    </location>
</feature>